<keyword evidence="6" id="KW-1185">Reference proteome</keyword>
<feature type="region of interest" description="Disordered" evidence="3">
    <location>
        <begin position="50"/>
        <end position="106"/>
    </location>
</feature>
<dbReference type="PANTHER" id="PTHR31644">
    <property type="entry name" value="TRANSCRIPTIONAL ACTIVATOR ARO80-RELATED"/>
    <property type="match status" value="1"/>
</dbReference>
<dbReference type="InterPro" id="IPR052780">
    <property type="entry name" value="AAA_Catabolism_Regulators"/>
</dbReference>
<dbReference type="SMART" id="SM00906">
    <property type="entry name" value="Fungal_trans"/>
    <property type="match status" value="1"/>
</dbReference>
<dbReference type="PANTHER" id="PTHR31644:SF1">
    <property type="entry name" value="ZN(II)2CYS6 TRANSCRIPTION FACTOR (EUROFUNG)"/>
    <property type="match status" value="1"/>
</dbReference>
<dbReference type="Gene3D" id="4.10.240.10">
    <property type="entry name" value="Zn(2)-C6 fungal-type DNA-binding domain"/>
    <property type="match status" value="1"/>
</dbReference>
<dbReference type="SMART" id="SM00066">
    <property type="entry name" value="GAL4"/>
    <property type="match status" value="1"/>
</dbReference>
<proteinExistence type="predicted"/>
<keyword evidence="2" id="KW-0539">Nucleus</keyword>
<keyword evidence="1" id="KW-0479">Metal-binding</keyword>
<feature type="domain" description="Zn(2)-C6 fungal-type" evidence="4">
    <location>
        <begin position="12"/>
        <end position="48"/>
    </location>
</feature>
<feature type="region of interest" description="Disordered" evidence="3">
    <location>
        <begin position="608"/>
        <end position="633"/>
    </location>
</feature>
<dbReference type="Proteomes" id="UP000754883">
    <property type="component" value="Unassembled WGS sequence"/>
</dbReference>
<dbReference type="GO" id="GO:0003677">
    <property type="term" value="F:DNA binding"/>
    <property type="evidence" value="ECO:0007669"/>
    <property type="project" value="InterPro"/>
</dbReference>
<dbReference type="InterPro" id="IPR001138">
    <property type="entry name" value="Zn2Cys6_DnaBD"/>
</dbReference>
<dbReference type="InterPro" id="IPR036864">
    <property type="entry name" value="Zn2-C6_fun-type_DNA-bd_sf"/>
</dbReference>
<dbReference type="InterPro" id="IPR007219">
    <property type="entry name" value="XnlR_reg_dom"/>
</dbReference>
<reference evidence="5" key="1">
    <citation type="submission" date="2021-10" db="EMBL/GenBank/DDBJ databases">
        <authorList>
            <person name="Piombo E."/>
        </authorList>
    </citation>
    <scope>NUCLEOTIDE SEQUENCE</scope>
</reference>
<dbReference type="EMBL" id="CABFNO020001508">
    <property type="protein sequence ID" value="CAG9992937.1"/>
    <property type="molecule type" value="Genomic_DNA"/>
</dbReference>
<gene>
    <name evidence="5" type="ORF">CBYS24578_00016822</name>
</gene>
<dbReference type="Pfam" id="PF00172">
    <property type="entry name" value="Zn_clus"/>
    <property type="match status" value="1"/>
</dbReference>
<evidence type="ECO:0000256" key="1">
    <source>
        <dbReference type="ARBA" id="ARBA00022723"/>
    </source>
</evidence>
<dbReference type="GO" id="GO:0005634">
    <property type="term" value="C:nucleus"/>
    <property type="evidence" value="ECO:0007669"/>
    <property type="project" value="TreeGrafter"/>
</dbReference>
<feature type="compositionally biased region" description="Polar residues" evidence="3">
    <location>
        <begin position="128"/>
        <end position="143"/>
    </location>
</feature>
<dbReference type="CDD" id="cd00067">
    <property type="entry name" value="GAL4"/>
    <property type="match status" value="1"/>
</dbReference>
<dbReference type="CDD" id="cd12148">
    <property type="entry name" value="fungal_TF_MHR"/>
    <property type="match status" value="1"/>
</dbReference>
<evidence type="ECO:0000259" key="4">
    <source>
        <dbReference type="PROSITE" id="PS50048"/>
    </source>
</evidence>
<comment type="caution">
    <text evidence="5">The sequence shown here is derived from an EMBL/GenBank/DDBJ whole genome shotgun (WGS) entry which is preliminary data.</text>
</comment>
<dbReference type="GO" id="GO:0006351">
    <property type="term" value="P:DNA-templated transcription"/>
    <property type="evidence" value="ECO:0007669"/>
    <property type="project" value="InterPro"/>
</dbReference>
<name>A0A9N9Y7J6_9HYPO</name>
<dbReference type="GO" id="GO:0008270">
    <property type="term" value="F:zinc ion binding"/>
    <property type="evidence" value="ECO:0007669"/>
    <property type="project" value="InterPro"/>
</dbReference>
<dbReference type="OrthoDB" id="5818554at2759"/>
<evidence type="ECO:0000313" key="5">
    <source>
        <dbReference type="EMBL" id="CAG9992937.1"/>
    </source>
</evidence>
<evidence type="ECO:0000313" key="6">
    <source>
        <dbReference type="Proteomes" id="UP000754883"/>
    </source>
</evidence>
<feature type="region of interest" description="Disordered" evidence="3">
    <location>
        <begin position="128"/>
        <end position="158"/>
    </location>
</feature>
<feature type="compositionally biased region" description="Basic residues" evidence="3">
    <location>
        <begin position="60"/>
        <end position="71"/>
    </location>
</feature>
<dbReference type="SUPFAM" id="SSF57701">
    <property type="entry name" value="Zn2/Cys6 DNA-binding domain"/>
    <property type="match status" value="1"/>
</dbReference>
<dbReference type="AlphaFoldDB" id="A0A9N9Y7J6"/>
<dbReference type="GO" id="GO:0000981">
    <property type="term" value="F:DNA-binding transcription factor activity, RNA polymerase II-specific"/>
    <property type="evidence" value="ECO:0007669"/>
    <property type="project" value="InterPro"/>
</dbReference>
<sequence length="719" mass="79373">MTKSTGERICRACIRCRQRKTKCDLDSVEEPGKPPCLSCHLDGYECALAGSKRGGDYSHMRRKSKNARNRSRQPPAPEPQPIQGIESHPPDPHQSQQPDLCTEHSTGVQNPLEALQILVQAAAASPSSTNKAINGSPAGQNTAHPLGVSPPDTLEHGRTAAGNAVRGLESYGPLANGLLDTTMLDHLLQHYAERYHPFMPIVPEHVLSPQKIQKTAAEEPFLLTSILTVSTKDRKGFEMLQRGLCSYIYKGIIDIVMGISTAPSVGSVEGLLLLAEWVPHADIGASSFKLPASGEDSAAWSLVGLAVRQAYLLHLDNYAFRTEIKDEPQALSDRKRLAWTFTYLSDRQISIRMGQAFWCRGPGSSARFAAEDYPTLRPKNLYDDDYASILIAQVDMTTLFGTVHDILYASKARTVALMLRGDYTKYLDDGLKGLEAWKDSWGRIKIPSHLRSLLDMQYEYLSLYVNAFGFHAVVCRALDQSRNSPRGAQGVSFFPHGVLACPDSRYIYSATEAASNLLHIISQRVDPVKHTRYLPARFYLYTIHSAVFLYRAHSLGALSEEAHQRSTKLVREFLTKLEAAASSEQHIASRYRKLVSSLWFQEETEPLEGFTRPRGSSHPSSRPSSALDRGSNTPFTNEFSLMTTTGSNAPLDPDSFSLENFGFGSNLAGPGFNEQPSFLNAGLALPRSYTFLGFPNTEPLPNHGSDDFGSLFSRGLYDV</sequence>
<dbReference type="PROSITE" id="PS50048">
    <property type="entry name" value="ZN2_CY6_FUNGAL_2"/>
    <property type="match status" value="1"/>
</dbReference>
<dbReference type="PROSITE" id="PS00463">
    <property type="entry name" value="ZN2_CY6_FUNGAL_1"/>
    <property type="match status" value="1"/>
</dbReference>
<evidence type="ECO:0000256" key="2">
    <source>
        <dbReference type="ARBA" id="ARBA00023242"/>
    </source>
</evidence>
<feature type="compositionally biased region" description="Low complexity" evidence="3">
    <location>
        <begin position="612"/>
        <end position="625"/>
    </location>
</feature>
<accession>A0A9N9Y7J6</accession>
<protein>
    <recommendedName>
        <fullName evidence="4">Zn(2)-C6 fungal-type domain-containing protein</fullName>
    </recommendedName>
</protein>
<organism evidence="5 6">
    <name type="scientific">Clonostachys byssicola</name>
    <dbReference type="NCBI Taxonomy" id="160290"/>
    <lineage>
        <taxon>Eukaryota</taxon>
        <taxon>Fungi</taxon>
        <taxon>Dikarya</taxon>
        <taxon>Ascomycota</taxon>
        <taxon>Pezizomycotina</taxon>
        <taxon>Sordariomycetes</taxon>
        <taxon>Hypocreomycetidae</taxon>
        <taxon>Hypocreales</taxon>
        <taxon>Bionectriaceae</taxon>
        <taxon>Clonostachys</taxon>
    </lineage>
</organism>
<evidence type="ECO:0000256" key="3">
    <source>
        <dbReference type="SAM" id="MobiDB-lite"/>
    </source>
</evidence>